<evidence type="ECO:0000313" key="7">
    <source>
        <dbReference type="EMBL" id="MCW6511838.1"/>
    </source>
</evidence>
<organism evidence="7 8">
    <name type="scientific">Lichenifustis flavocetrariae</name>
    <dbReference type="NCBI Taxonomy" id="2949735"/>
    <lineage>
        <taxon>Bacteria</taxon>
        <taxon>Pseudomonadati</taxon>
        <taxon>Pseudomonadota</taxon>
        <taxon>Alphaproteobacteria</taxon>
        <taxon>Hyphomicrobiales</taxon>
        <taxon>Lichenihabitantaceae</taxon>
        <taxon>Lichenifustis</taxon>
    </lineage>
</organism>
<evidence type="ECO:0000256" key="2">
    <source>
        <dbReference type="ARBA" id="ARBA00022898"/>
    </source>
</evidence>
<dbReference type="GO" id="GO:0003677">
    <property type="term" value="F:DNA binding"/>
    <property type="evidence" value="ECO:0007669"/>
    <property type="project" value="UniProtKB-KW"/>
</dbReference>
<dbReference type="SUPFAM" id="SSF46785">
    <property type="entry name" value="Winged helix' DNA-binding domain"/>
    <property type="match status" value="1"/>
</dbReference>
<evidence type="ECO:0000256" key="5">
    <source>
        <dbReference type="ARBA" id="ARBA00023163"/>
    </source>
</evidence>
<dbReference type="Proteomes" id="UP001165667">
    <property type="component" value="Unassembled WGS sequence"/>
</dbReference>
<evidence type="ECO:0000256" key="1">
    <source>
        <dbReference type="ARBA" id="ARBA00005384"/>
    </source>
</evidence>
<dbReference type="RefSeq" id="WP_282588217.1">
    <property type="nucleotide sequence ID" value="NZ_JAMOIM010000034.1"/>
</dbReference>
<reference evidence="7" key="1">
    <citation type="submission" date="2022-05" db="EMBL/GenBank/DDBJ databases">
        <authorList>
            <person name="Pankratov T."/>
        </authorList>
    </citation>
    <scope>NUCLEOTIDE SEQUENCE</scope>
    <source>
        <strain evidence="7">BP6-180914</strain>
    </source>
</reference>
<keyword evidence="7" id="KW-0032">Aminotransferase</keyword>
<evidence type="ECO:0000313" key="8">
    <source>
        <dbReference type="Proteomes" id="UP001165667"/>
    </source>
</evidence>
<dbReference type="PANTHER" id="PTHR46577:SF1">
    <property type="entry name" value="HTH-TYPE TRANSCRIPTIONAL REGULATORY PROTEIN GABR"/>
    <property type="match status" value="1"/>
</dbReference>
<keyword evidence="2" id="KW-0663">Pyridoxal phosphate</keyword>
<dbReference type="AlphaFoldDB" id="A0AA42CLR8"/>
<name>A0AA42CLR8_9HYPH</name>
<dbReference type="GO" id="GO:0008483">
    <property type="term" value="F:transaminase activity"/>
    <property type="evidence" value="ECO:0007669"/>
    <property type="project" value="UniProtKB-KW"/>
</dbReference>
<keyword evidence="8" id="KW-1185">Reference proteome</keyword>
<dbReference type="Pfam" id="PF00392">
    <property type="entry name" value="GntR"/>
    <property type="match status" value="1"/>
</dbReference>
<dbReference type="InterPro" id="IPR036388">
    <property type="entry name" value="WH-like_DNA-bd_sf"/>
</dbReference>
<comment type="similarity">
    <text evidence="1">In the C-terminal section; belongs to the class-I pyridoxal-phosphate-dependent aminotransferase family.</text>
</comment>
<sequence>MAAEASFPLDALRLDRSGSVALHRQLYQALRLLIIDRALPPGSALPSTRAMALDLALARNTVTAAYDQLTAEGYLLNRPGARPRVVDLPTGVAKAATIETAQAHQPLSRRGSLMARQPVHHGEPGRMIFHPGMPDADYFPFGTWSRLLSRRASHAGETLFGTYDVAGHPALRRAIAAYLKAARGVLCAPEQIVVTTGAQAALDLLARLLLDPGDAVWMEEPGYYGAQSAFVAAGAKLLPLDVDAGGWALDPPAHQRLRLVYVTPSCQHPLGATMRMEQRLRLLEIAENRGAWIIEDDFDGEYRFQGQPIPAMQGADRSQRVIYLGTFAKILFPALRVGFMVLPHDLVPGVTRAISITGQFAPLLLQAALADFIEQGHMARHLRRMRRIYAQRRQVFRTLWEARLSEWGQLGDGEAGIQILGVLNGGLDDVAISATCRSHGVNVSPLSIQYRHGPGCAGLLIGYAAANEATTRQGLLCLEAAFRSHDGAASRPLALSLQSDPG</sequence>
<dbReference type="GO" id="GO:0003700">
    <property type="term" value="F:DNA-binding transcription factor activity"/>
    <property type="evidence" value="ECO:0007669"/>
    <property type="project" value="InterPro"/>
</dbReference>
<dbReference type="Pfam" id="PF00155">
    <property type="entry name" value="Aminotran_1_2"/>
    <property type="match status" value="1"/>
</dbReference>
<dbReference type="GO" id="GO:0030170">
    <property type="term" value="F:pyridoxal phosphate binding"/>
    <property type="evidence" value="ECO:0007669"/>
    <property type="project" value="InterPro"/>
</dbReference>
<dbReference type="InterPro" id="IPR000524">
    <property type="entry name" value="Tscrpt_reg_HTH_GntR"/>
</dbReference>
<dbReference type="CDD" id="cd07377">
    <property type="entry name" value="WHTH_GntR"/>
    <property type="match status" value="1"/>
</dbReference>
<keyword evidence="7" id="KW-0808">Transferase</keyword>
<proteinExistence type="inferred from homology"/>
<gene>
    <name evidence="7" type="ORF">M8523_28165</name>
</gene>
<accession>A0AA42CLR8</accession>
<keyword evidence="4" id="KW-0238">DNA-binding</keyword>
<dbReference type="SMART" id="SM00345">
    <property type="entry name" value="HTH_GNTR"/>
    <property type="match status" value="1"/>
</dbReference>
<dbReference type="Gene3D" id="3.40.640.10">
    <property type="entry name" value="Type I PLP-dependent aspartate aminotransferase-like (Major domain)"/>
    <property type="match status" value="1"/>
</dbReference>
<dbReference type="CDD" id="cd00609">
    <property type="entry name" value="AAT_like"/>
    <property type="match status" value="1"/>
</dbReference>
<dbReference type="InterPro" id="IPR015424">
    <property type="entry name" value="PyrdxlP-dep_Trfase"/>
</dbReference>
<evidence type="ECO:0000256" key="4">
    <source>
        <dbReference type="ARBA" id="ARBA00023125"/>
    </source>
</evidence>
<evidence type="ECO:0000259" key="6">
    <source>
        <dbReference type="PROSITE" id="PS50949"/>
    </source>
</evidence>
<dbReference type="InterPro" id="IPR036390">
    <property type="entry name" value="WH_DNA-bd_sf"/>
</dbReference>
<comment type="caution">
    <text evidence="7">The sequence shown here is derived from an EMBL/GenBank/DDBJ whole genome shotgun (WGS) entry which is preliminary data.</text>
</comment>
<dbReference type="InterPro" id="IPR004839">
    <property type="entry name" value="Aminotransferase_I/II_large"/>
</dbReference>
<dbReference type="SUPFAM" id="SSF53383">
    <property type="entry name" value="PLP-dependent transferases"/>
    <property type="match status" value="1"/>
</dbReference>
<dbReference type="Gene3D" id="1.10.10.10">
    <property type="entry name" value="Winged helix-like DNA-binding domain superfamily/Winged helix DNA-binding domain"/>
    <property type="match status" value="1"/>
</dbReference>
<dbReference type="InterPro" id="IPR015421">
    <property type="entry name" value="PyrdxlP-dep_Trfase_major"/>
</dbReference>
<dbReference type="EMBL" id="JAMOIM010000034">
    <property type="protein sequence ID" value="MCW6511838.1"/>
    <property type="molecule type" value="Genomic_DNA"/>
</dbReference>
<evidence type="ECO:0000256" key="3">
    <source>
        <dbReference type="ARBA" id="ARBA00023015"/>
    </source>
</evidence>
<protein>
    <submittedName>
        <fullName evidence="7">PLP-dependent aminotransferase family protein</fullName>
    </submittedName>
</protein>
<dbReference type="InterPro" id="IPR051446">
    <property type="entry name" value="HTH_trans_reg/aminotransferase"/>
</dbReference>
<dbReference type="PANTHER" id="PTHR46577">
    <property type="entry name" value="HTH-TYPE TRANSCRIPTIONAL REGULATORY PROTEIN GABR"/>
    <property type="match status" value="1"/>
</dbReference>
<keyword evidence="5" id="KW-0804">Transcription</keyword>
<keyword evidence="3" id="KW-0805">Transcription regulation</keyword>
<feature type="domain" description="HTH gntR-type" evidence="6">
    <location>
        <begin position="20"/>
        <end position="88"/>
    </location>
</feature>
<dbReference type="PROSITE" id="PS50949">
    <property type="entry name" value="HTH_GNTR"/>
    <property type="match status" value="1"/>
</dbReference>